<sequence>MTGVGISTALDSGGSAGWGGERGERIRQVLRDEVRRLNPPDPNDTSRENARGETSGVIPTTARSPADNSIRLSPEPRFLLIRHWSLYDSMLHSPYLSSRLHIWSDVGRKRLHKLLAKMGVSLSQCKQSYTHMDMDLKRGLRQRLLTYAPMYGLDGLVPPAASAGRGREGWGFVRSWGWKACLSAVDVCVIVGALLEVGKSGVTASETNKIWDRGNGEQRELVDNDGKMEGEEWVRRFWDAYDALENIEALKQALPTAQHLHRAILRTGTSIIEKRQIRHLRAFRMAVVKEGPDVALFTHPGALTKLALWVGEAIAEQEREQRGKIGKSGRGTPLVMAGLNEARGIYVVVGTGGGGGVIDFQARAKRRVRLEEKAQAKEAKQAEKERKRKERKEREGEDGEGEDESEEEEEEEESDDDDDDAEERGFAKNKFGLAFQDVVDETNARVRVDSFETCVVEVKKEDLSGFLEALSTKAVLG</sequence>
<keyword evidence="3" id="KW-0235">DNA replication</keyword>
<dbReference type="Pfam" id="PF02724">
    <property type="entry name" value="CDC45"/>
    <property type="match status" value="2"/>
</dbReference>
<feature type="compositionally biased region" description="Basic and acidic residues" evidence="6">
    <location>
        <begin position="21"/>
        <end position="51"/>
    </location>
</feature>
<evidence type="ECO:0000313" key="7">
    <source>
        <dbReference type="EMBL" id="KAL2057397.1"/>
    </source>
</evidence>
<organism evidence="7 8">
    <name type="scientific">Lepraria finkii</name>
    <dbReference type="NCBI Taxonomy" id="1340010"/>
    <lineage>
        <taxon>Eukaryota</taxon>
        <taxon>Fungi</taxon>
        <taxon>Dikarya</taxon>
        <taxon>Ascomycota</taxon>
        <taxon>Pezizomycotina</taxon>
        <taxon>Lecanoromycetes</taxon>
        <taxon>OSLEUM clade</taxon>
        <taxon>Lecanoromycetidae</taxon>
        <taxon>Lecanorales</taxon>
        <taxon>Lecanorineae</taxon>
        <taxon>Stereocaulaceae</taxon>
        <taxon>Lepraria</taxon>
    </lineage>
</organism>
<gene>
    <name evidence="7" type="ORF">ABVK25_002450</name>
</gene>
<evidence type="ECO:0000313" key="8">
    <source>
        <dbReference type="Proteomes" id="UP001590951"/>
    </source>
</evidence>
<dbReference type="EMBL" id="JBHFEH010000005">
    <property type="protein sequence ID" value="KAL2057397.1"/>
    <property type="molecule type" value="Genomic_DNA"/>
</dbReference>
<feature type="region of interest" description="Disordered" evidence="6">
    <location>
        <begin position="372"/>
        <end position="428"/>
    </location>
</feature>
<proteinExistence type="inferred from homology"/>
<dbReference type="InterPro" id="IPR003874">
    <property type="entry name" value="CDC45"/>
</dbReference>
<evidence type="ECO:0000256" key="3">
    <source>
        <dbReference type="ARBA" id="ARBA00022705"/>
    </source>
</evidence>
<keyword evidence="5" id="KW-0131">Cell cycle</keyword>
<comment type="subcellular location">
    <subcellularLocation>
        <location evidence="1">Nucleus</location>
    </subcellularLocation>
</comment>
<keyword evidence="4" id="KW-0539">Nucleus</keyword>
<keyword evidence="8" id="KW-1185">Reference proteome</keyword>
<feature type="compositionally biased region" description="Basic and acidic residues" evidence="6">
    <location>
        <begin position="372"/>
        <end position="385"/>
    </location>
</feature>
<evidence type="ECO:0000256" key="5">
    <source>
        <dbReference type="ARBA" id="ARBA00023306"/>
    </source>
</evidence>
<reference evidence="7 8" key="1">
    <citation type="submission" date="2024-09" db="EMBL/GenBank/DDBJ databases">
        <title>Rethinking Asexuality: The Enigmatic Case of Functional Sexual Genes in Lepraria (Stereocaulaceae).</title>
        <authorList>
            <person name="Doellman M."/>
            <person name="Sun Y."/>
            <person name="Barcenas-Pena A."/>
            <person name="Lumbsch H.T."/>
            <person name="Grewe F."/>
        </authorList>
    </citation>
    <scope>NUCLEOTIDE SEQUENCE [LARGE SCALE GENOMIC DNA]</scope>
    <source>
        <strain evidence="7 8">Grewe 0041</strain>
    </source>
</reference>
<accession>A0ABR4BHU5</accession>
<dbReference type="PANTHER" id="PTHR10507">
    <property type="entry name" value="CDC45-RELATED PROTEIN"/>
    <property type="match status" value="1"/>
</dbReference>
<feature type="region of interest" description="Disordered" evidence="6">
    <location>
        <begin position="1"/>
        <end position="69"/>
    </location>
</feature>
<feature type="compositionally biased region" description="Acidic residues" evidence="6">
    <location>
        <begin position="396"/>
        <end position="422"/>
    </location>
</feature>
<comment type="similarity">
    <text evidence="2">Belongs to the CDC45 family.</text>
</comment>
<evidence type="ECO:0000256" key="2">
    <source>
        <dbReference type="ARBA" id="ARBA00010727"/>
    </source>
</evidence>
<evidence type="ECO:0000256" key="4">
    <source>
        <dbReference type="ARBA" id="ARBA00023242"/>
    </source>
</evidence>
<comment type="caution">
    <text evidence="7">The sequence shown here is derived from an EMBL/GenBank/DDBJ whole genome shotgun (WGS) entry which is preliminary data.</text>
</comment>
<name>A0ABR4BHU5_9LECA</name>
<dbReference type="Proteomes" id="UP001590951">
    <property type="component" value="Unassembled WGS sequence"/>
</dbReference>
<protein>
    <submittedName>
        <fullName evidence="7">Uncharacterized protein</fullName>
    </submittedName>
</protein>
<evidence type="ECO:0000256" key="1">
    <source>
        <dbReference type="ARBA" id="ARBA00004123"/>
    </source>
</evidence>
<dbReference type="PANTHER" id="PTHR10507:SF0">
    <property type="entry name" value="CELL DIVISION CONTROL PROTEIN 45 HOMOLOG"/>
    <property type="match status" value="1"/>
</dbReference>
<feature type="compositionally biased region" description="Polar residues" evidence="6">
    <location>
        <begin position="57"/>
        <end position="69"/>
    </location>
</feature>
<evidence type="ECO:0000256" key="6">
    <source>
        <dbReference type="SAM" id="MobiDB-lite"/>
    </source>
</evidence>